<dbReference type="AlphaFoldDB" id="A0A174F9C0"/>
<proteinExistence type="predicted"/>
<name>A0A174F9C0_BACUN</name>
<dbReference type="EMBL" id="CYZF01000004">
    <property type="protein sequence ID" value="CUO46157.1"/>
    <property type="molecule type" value="Genomic_DNA"/>
</dbReference>
<reference evidence="1 2" key="1">
    <citation type="submission" date="2015-09" db="EMBL/GenBank/DDBJ databases">
        <authorList>
            <consortium name="Pathogen Informatics"/>
        </authorList>
    </citation>
    <scope>NUCLEOTIDE SEQUENCE [LARGE SCALE GENOMIC DNA]</scope>
    <source>
        <strain evidence="1 2">2789STDY5608791</strain>
    </source>
</reference>
<dbReference type="Proteomes" id="UP000095419">
    <property type="component" value="Unassembled WGS sequence"/>
</dbReference>
<sequence length="74" mass="8627">MSMSQKQGLYRSALFLNTLLYRSNIPNIYQYMPIFPLNRQYIRIGGENRIDNLRMFFVSTHCTASLVFTASSLL</sequence>
<organism evidence="1 2">
    <name type="scientific">Bacteroides uniformis</name>
    <dbReference type="NCBI Taxonomy" id="820"/>
    <lineage>
        <taxon>Bacteria</taxon>
        <taxon>Pseudomonadati</taxon>
        <taxon>Bacteroidota</taxon>
        <taxon>Bacteroidia</taxon>
        <taxon>Bacteroidales</taxon>
        <taxon>Bacteroidaceae</taxon>
        <taxon>Bacteroides</taxon>
    </lineage>
</organism>
<accession>A0A174F9C0</accession>
<gene>
    <name evidence="1" type="ORF">ERS417307_01764</name>
</gene>
<protein>
    <submittedName>
        <fullName evidence="1">Uncharacterized protein</fullName>
    </submittedName>
</protein>
<evidence type="ECO:0000313" key="1">
    <source>
        <dbReference type="EMBL" id="CUO46157.1"/>
    </source>
</evidence>
<evidence type="ECO:0000313" key="2">
    <source>
        <dbReference type="Proteomes" id="UP000095419"/>
    </source>
</evidence>